<name>A0A074WGY4_9PEZI</name>
<reference evidence="1 2" key="1">
    <citation type="journal article" date="2014" name="BMC Genomics">
        <title>Genome sequencing of four Aureobasidium pullulans varieties: biotechnological potential, stress tolerance, and description of new species.</title>
        <authorList>
            <person name="Gostin Ar C."/>
            <person name="Ohm R.A."/>
            <person name="Kogej T."/>
            <person name="Sonjak S."/>
            <person name="Turk M."/>
            <person name="Zajc J."/>
            <person name="Zalar P."/>
            <person name="Grube M."/>
            <person name="Sun H."/>
            <person name="Han J."/>
            <person name="Sharma A."/>
            <person name="Chiniquy J."/>
            <person name="Ngan C.Y."/>
            <person name="Lipzen A."/>
            <person name="Barry K."/>
            <person name="Grigoriev I.V."/>
            <person name="Gunde-Cimerman N."/>
        </authorList>
    </citation>
    <scope>NUCLEOTIDE SEQUENCE [LARGE SCALE GENOMIC DNA]</scope>
    <source>
        <strain evidence="1 2">CBS 147.97</strain>
    </source>
</reference>
<sequence>SRFAYCQYVTNRDYLCNSLMIFESLSRYGSRADLLLMYPQHWDIHSSSVEAHLLRKARRDYEVKLLPIQIQHFNGENTWADSFTKLLAFNQTQYEREISLDSDANVLKPMDELFFLPRTPIAMPRAYWLEDTLSSQIAVIEPSKYQFERILQAFRQRRESAFDMEILNDLYAQDCIIIPHRHYDLLTGEFRKTEHHRYLGSTTEQWDAERVLEETKYVHFSDWPFSKPWKPESEVERLKLQPKCYESLPGEQNCTDRMIWNEIYREFRERRR</sequence>
<keyword evidence="2" id="KW-1185">Reference proteome</keyword>
<dbReference type="AlphaFoldDB" id="A0A074WGY4"/>
<dbReference type="OrthoDB" id="2014201at2759"/>
<dbReference type="Gene3D" id="3.90.550.10">
    <property type="entry name" value="Spore Coat Polysaccharide Biosynthesis Protein SpsA, Chain A"/>
    <property type="match status" value="1"/>
</dbReference>
<accession>A0A074WGY4</accession>
<feature type="non-terminal residue" evidence="1">
    <location>
        <position position="272"/>
    </location>
</feature>
<dbReference type="GeneID" id="25408195"/>
<evidence type="ECO:0000313" key="1">
    <source>
        <dbReference type="EMBL" id="KEQ72288.1"/>
    </source>
</evidence>
<dbReference type="EMBL" id="KL584712">
    <property type="protein sequence ID" value="KEQ72288.1"/>
    <property type="molecule type" value="Genomic_DNA"/>
</dbReference>
<feature type="non-terminal residue" evidence="1">
    <location>
        <position position="1"/>
    </location>
</feature>
<dbReference type="RefSeq" id="XP_013426091.1">
    <property type="nucleotide sequence ID" value="XM_013570637.1"/>
</dbReference>
<keyword evidence="1" id="KW-0808">Transferase</keyword>
<dbReference type="HOGENOM" id="CLU_034860_2_0_1"/>
<dbReference type="Proteomes" id="UP000027730">
    <property type="component" value="Unassembled WGS sequence"/>
</dbReference>
<evidence type="ECO:0000313" key="2">
    <source>
        <dbReference type="Proteomes" id="UP000027730"/>
    </source>
</evidence>
<gene>
    <name evidence="1" type="ORF">M436DRAFT_27901</name>
</gene>
<protein>
    <submittedName>
        <fullName evidence="1">Nucleotide-diphospho-sugar transferase</fullName>
    </submittedName>
</protein>
<dbReference type="GO" id="GO:0016740">
    <property type="term" value="F:transferase activity"/>
    <property type="evidence" value="ECO:0007669"/>
    <property type="project" value="UniProtKB-KW"/>
</dbReference>
<dbReference type="InterPro" id="IPR029044">
    <property type="entry name" value="Nucleotide-diphossugar_trans"/>
</dbReference>
<proteinExistence type="predicted"/>
<dbReference type="InterPro" id="IPR050587">
    <property type="entry name" value="GNT1/Glycosyltrans_8"/>
</dbReference>
<dbReference type="SUPFAM" id="SSF53448">
    <property type="entry name" value="Nucleotide-diphospho-sugar transferases"/>
    <property type="match status" value="1"/>
</dbReference>
<dbReference type="PANTHER" id="PTHR11183">
    <property type="entry name" value="GLYCOGENIN SUBFAMILY MEMBER"/>
    <property type="match status" value="1"/>
</dbReference>
<dbReference type="STRING" id="1043004.A0A074WGY4"/>
<organism evidence="1 2">
    <name type="scientific">Aureobasidium namibiae CBS 147.97</name>
    <dbReference type="NCBI Taxonomy" id="1043004"/>
    <lineage>
        <taxon>Eukaryota</taxon>
        <taxon>Fungi</taxon>
        <taxon>Dikarya</taxon>
        <taxon>Ascomycota</taxon>
        <taxon>Pezizomycotina</taxon>
        <taxon>Dothideomycetes</taxon>
        <taxon>Dothideomycetidae</taxon>
        <taxon>Dothideales</taxon>
        <taxon>Saccotheciaceae</taxon>
        <taxon>Aureobasidium</taxon>
    </lineage>
</organism>